<dbReference type="Proteomes" id="UP000800303">
    <property type="component" value="Unassembled WGS sequence"/>
</dbReference>
<feature type="transmembrane region" description="Helical" evidence="1">
    <location>
        <begin position="16"/>
        <end position="34"/>
    </location>
</feature>
<evidence type="ECO:0008006" key="4">
    <source>
        <dbReference type="Google" id="ProtNLM"/>
    </source>
</evidence>
<evidence type="ECO:0000256" key="1">
    <source>
        <dbReference type="SAM" id="Phobius"/>
    </source>
</evidence>
<dbReference type="EMBL" id="JAAFGS010000001">
    <property type="protein sequence ID" value="NGZ74703.1"/>
    <property type="molecule type" value="Genomic_DNA"/>
</dbReference>
<sequence length="190" mass="21698">MELRLLRRSDPDEKKYLIGFFGAALITLLLILIFSPGNKSKTEDLSAELQKNLNEYEVAQGITILQRTVVTENEPYILVVYKNSDSSKFGVMEWRKNGLSKETAFLGDPAELIRLDGQYGTYIGALLTKQPNAKSISILDVNDQLIEKYDLLDDRIFFYSVPEDLKSDVGFIQMQNKNGNVIREFKYDDI</sequence>
<keyword evidence="1" id="KW-0472">Membrane</keyword>
<evidence type="ECO:0000313" key="2">
    <source>
        <dbReference type="EMBL" id="NGZ74703.1"/>
    </source>
</evidence>
<gene>
    <name evidence="2" type="ORF">GYN08_05175</name>
</gene>
<keyword evidence="3" id="KW-1185">Reference proteome</keyword>
<keyword evidence="1" id="KW-0812">Transmembrane</keyword>
<accession>A0ABX0F519</accession>
<name>A0ABX0F519_9BACL</name>
<keyword evidence="1" id="KW-1133">Transmembrane helix</keyword>
<reference evidence="2 3" key="1">
    <citation type="submission" date="2020-01" db="EMBL/GenBank/DDBJ databases">
        <title>Polyphasic characterisation and genomic insights into a novel alkali tolerant bacterium VR-M41.</title>
        <authorList>
            <person name="Vemuluri V.R."/>
        </authorList>
    </citation>
    <scope>NUCLEOTIDE SEQUENCE [LARGE SCALE GENOMIC DNA]</scope>
    <source>
        <strain evidence="2 3">VR-M41</strain>
    </source>
</reference>
<dbReference type="RefSeq" id="WP_166272946.1">
    <property type="nucleotide sequence ID" value="NZ_JAAFGS010000001.1"/>
</dbReference>
<organism evidence="2 3">
    <name type="scientific">Saccharibacillus alkalitolerans</name>
    <dbReference type="NCBI Taxonomy" id="2705290"/>
    <lineage>
        <taxon>Bacteria</taxon>
        <taxon>Bacillati</taxon>
        <taxon>Bacillota</taxon>
        <taxon>Bacilli</taxon>
        <taxon>Bacillales</taxon>
        <taxon>Paenibacillaceae</taxon>
        <taxon>Saccharibacillus</taxon>
    </lineage>
</organism>
<comment type="caution">
    <text evidence="2">The sequence shown here is derived from an EMBL/GenBank/DDBJ whole genome shotgun (WGS) entry which is preliminary data.</text>
</comment>
<proteinExistence type="predicted"/>
<evidence type="ECO:0000313" key="3">
    <source>
        <dbReference type="Proteomes" id="UP000800303"/>
    </source>
</evidence>
<protein>
    <recommendedName>
        <fullName evidence="4">DUF5590 domain-containing protein</fullName>
    </recommendedName>
</protein>